<reference evidence="2 3" key="2">
    <citation type="journal article" date="2013" name="Plant Cell Physiol.">
        <title>Rice Annotation Project Database (RAP-DB): an integrative and interactive database for rice genomics.</title>
        <authorList>
            <person name="Sakai H."/>
            <person name="Lee S.S."/>
            <person name="Tanaka T."/>
            <person name="Numa H."/>
            <person name="Kim J."/>
            <person name="Kawahara Y."/>
            <person name="Wakimoto H."/>
            <person name="Yang C.C."/>
            <person name="Iwamoto M."/>
            <person name="Abe T."/>
            <person name="Yamada Y."/>
            <person name="Muto A."/>
            <person name="Inokuchi H."/>
            <person name="Ikemura T."/>
            <person name="Matsumoto T."/>
            <person name="Sasaki T."/>
            <person name="Itoh T."/>
        </authorList>
    </citation>
    <scope>NUCLEOTIDE SEQUENCE [LARGE SCALE GENOMIC DNA]</scope>
    <source>
        <strain evidence="3">cv. Nipponbare</strain>
    </source>
</reference>
<proteinExistence type="predicted"/>
<dbReference type="AlphaFoldDB" id="A0A0P0VAL9"/>
<sequence length="129" mass="13620">MPCLGFWVEKCKFRQGLEIGPIKQSTPNPVASNAGGGLRRGPGSREPHTTEARSSSRPLLACGAGDDGEIRVRFVSSVTCRAPPTPRHRPRAAAAATPRLRPRACRPWPSPPRHPSAAADANDAAAGLP</sequence>
<reference evidence="3" key="1">
    <citation type="journal article" date="2005" name="Nature">
        <title>The map-based sequence of the rice genome.</title>
        <authorList>
            <consortium name="International rice genome sequencing project (IRGSP)"/>
            <person name="Matsumoto T."/>
            <person name="Wu J."/>
            <person name="Kanamori H."/>
            <person name="Katayose Y."/>
            <person name="Fujisawa M."/>
            <person name="Namiki N."/>
            <person name="Mizuno H."/>
            <person name="Yamamoto K."/>
            <person name="Antonio B.A."/>
            <person name="Baba T."/>
            <person name="Sakata K."/>
            <person name="Nagamura Y."/>
            <person name="Aoki H."/>
            <person name="Arikawa K."/>
            <person name="Arita K."/>
            <person name="Bito T."/>
            <person name="Chiden Y."/>
            <person name="Fujitsuka N."/>
            <person name="Fukunaka R."/>
            <person name="Hamada M."/>
            <person name="Harada C."/>
            <person name="Hayashi A."/>
            <person name="Hijishita S."/>
            <person name="Honda M."/>
            <person name="Hosokawa S."/>
            <person name="Ichikawa Y."/>
            <person name="Idonuma A."/>
            <person name="Iijima M."/>
            <person name="Ikeda M."/>
            <person name="Ikeno M."/>
            <person name="Ito K."/>
            <person name="Ito S."/>
            <person name="Ito T."/>
            <person name="Ito Y."/>
            <person name="Ito Y."/>
            <person name="Iwabuchi A."/>
            <person name="Kamiya K."/>
            <person name="Karasawa W."/>
            <person name="Kurita K."/>
            <person name="Katagiri S."/>
            <person name="Kikuta A."/>
            <person name="Kobayashi H."/>
            <person name="Kobayashi N."/>
            <person name="Machita K."/>
            <person name="Maehara T."/>
            <person name="Masukawa M."/>
            <person name="Mizubayashi T."/>
            <person name="Mukai Y."/>
            <person name="Nagasaki H."/>
            <person name="Nagata Y."/>
            <person name="Naito S."/>
            <person name="Nakashima M."/>
            <person name="Nakama Y."/>
            <person name="Nakamichi Y."/>
            <person name="Nakamura M."/>
            <person name="Meguro A."/>
            <person name="Negishi M."/>
            <person name="Ohta I."/>
            <person name="Ohta T."/>
            <person name="Okamoto M."/>
            <person name="Ono N."/>
            <person name="Saji S."/>
            <person name="Sakaguchi M."/>
            <person name="Sakai K."/>
            <person name="Shibata M."/>
            <person name="Shimokawa T."/>
            <person name="Song J."/>
            <person name="Takazaki Y."/>
            <person name="Terasawa K."/>
            <person name="Tsugane M."/>
            <person name="Tsuji K."/>
            <person name="Ueda S."/>
            <person name="Waki K."/>
            <person name="Yamagata H."/>
            <person name="Yamamoto M."/>
            <person name="Yamamoto S."/>
            <person name="Yamane H."/>
            <person name="Yoshiki S."/>
            <person name="Yoshihara R."/>
            <person name="Yukawa K."/>
            <person name="Zhong H."/>
            <person name="Yano M."/>
            <person name="Yuan Q."/>
            <person name="Ouyang S."/>
            <person name="Liu J."/>
            <person name="Jones K.M."/>
            <person name="Gansberger K."/>
            <person name="Moffat K."/>
            <person name="Hill J."/>
            <person name="Bera J."/>
            <person name="Fadrosh D."/>
            <person name="Jin S."/>
            <person name="Johri S."/>
            <person name="Kim M."/>
            <person name="Overton L."/>
            <person name="Reardon M."/>
            <person name="Tsitrin T."/>
            <person name="Vuong H."/>
            <person name="Weaver B."/>
            <person name="Ciecko A."/>
            <person name="Tallon L."/>
            <person name="Jackson J."/>
            <person name="Pai G."/>
            <person name="Aken S.V."/>
            <person name="Utterback T."/>
            <person name="Reidmuller S."/>
            <person name="Feldblyum T."/>
            <person name="Hsiao J."/>
            <person name="Zismann V."/>
            <person name="Iobst S."/>
            <person name="de Vazeille A.R."/>
            <person name="Buell C.R."/>
            <person name="Ying K."/>
            <person name="Li Y."/>
            <person name="Lu T."/>
            <person name="Huang Y."/>
            <person name="Zhao Q."/>
            <person name="Feng Q."/>
            <person name="Zhang L."/>
            <person name="Zhu J."/>
            <person name="Weng Q."/>
            <person name="Mu J."/>
            <person name="Lu Y."/>
            <person name="Fan D."/>
            <person name="Liu Y."/>
            <person name="Guan J."/>
            <person name="Zhang Y."/>
            <person name="Yu S."/>
            <person name="Liu X."/>
            <person name="Zhang Y."/>
            <person name="Hong G."/>
            <person name="Han B."/>
            <person name="Choisne N."/>
            <person name="Demange N."/>
            <person name="Orjeda G."/>
            <person name="Samain S."/>
            <person name="Cattolico L."/>
            <person name="Pelletier E."/>
            <person name="Couloux A."/>
            <person name="Segurens B."/>
            <person name="Wincker P."/>
            <person name="D'Hont A."/>
            <person name="Scarpelli C."/>
            <person name="Weissenbach J."/>
            <person name="Salanoubat M."/>
            <person name="Quetier F."/>
            <person name="Yu Y."/>
            <person name="Kim H.R."/>
            <person name="Rambo T."/>
            <person name="Currie J."/>
            <person name="Collura K."/>
            <person name="Luo M."/>
            <person name="Yang T."/>
            <person name="Ammiraju J.S.S."/>
            <person name="Engler F."/>
            <person name="Soderlund C."/>
            <person name="Wing R.A."/>
            <person name="Palmer L.E."/>
            <person name="de la Bastide M."/>
            <person name="Spiegel L."/>
            <person name="Nascimento L."/>
            <person name="Zutavern T."/>
            <person name="O'Shaughnessy A."/>
            <person name="Dike S."/>
            <person name="Dedhia N."/>
            <person name="Preston R."/>
            <person name="Balija V."/>
            <person name="McCombie W.R."/>
            <person name="Chow T."/>
            <person name="Chen H."/>
            <person name="Chung M."/>
            <person name="Chen C."/>
            <person name="Shaw J."/>
            <person name="Wu H."/>
            <person name="Hsiao K."/>
            <person name="Chao Y."/>
            <person name="Chu M."/>
            <person name="Cheng C."/>
            <person name="Hour A."/>
            <person name="Lee P."/>
            <person name="Lin S."/>
            <person name="Lin Y."/>
            <person name="Liou J."/>
            <person name="Liu S."/>
            <person name="Hsing Y."/>
            <person name="Raghuvanshi S."/>
            <person name="Mohanty A."/>
            <person name="Bharti A.K."/>
            <person name="Gaur A."/>
            <person name="Gupta V."/>
            <person name="Kumar D."/>
            <person name="Ravi V."/>
            <person name="Vij S."/>
            <person name="Kapur A."/>
            <person name="Khurana P."/>
            <person name="Khurana P."/>
            <person name="Khurana J.P."/>
            <person name="Tyagi A.K."/>
            <person name="Gaikwad K."/>
            <person name="Singh A."/>
            <person name="Dalal V."/>
            <person name="Srivastava S."/>
            <person name="Dixit A."/>
            <person name="Pal A.K."/>
            <person name="Ghazi I.A."/>
            <person name="Yadav M."/>
            <person name="Pandit A."/>
            <person name="Bhargava A."/>
            <person name="Sureshbabu K."/>
            <person name="Batra K."/>
            <person name="Sharma T.R."/>
            <person name="Mohapatra T."/>
            <person name="Singh N.K."/>
            <person name="Messing J."/>
            <person name="Nelson A.B."/>
            <person name="Fuks G."/>
            <person name="Kavchok S."/>
            <person name="Keizer G."/>
            <person name="Linton E."/>
            <person name="Llaca V."/>
            <person name="Song R."/>
            <person name="Tanyolac B."/>
            <person name="Young S."/>
            <person name="Ho-Il K."/>
            <person name="Hahn J.H."/>
            <person name="Sangsakoo G."/>
            <person name="Vanavichit A."/>
            <person name="de Mattos Luiz.A.T."/>
            <person name="Zimmer P.D."/>
            <person name="Malone G."/>
            <person name="Dellagostin O."/>
            <person name="de Oliveira A.C."/>
            <person name="Bevan M."/>
            <person name="Bancroft I."/>
            <person name="Minx P."/>
            <person name="Cordum H."/>
            <person name="Wilson R."/>
            <person name="Cheng Z."/>
            <person name="Jin W."/>
            <person name="Jiang J."/>
            <person name="Leong S.A."/>
            <person name="Iwama H."/>
            <person name="Gojobori T."/>
            <person name="Itoh T."/>
            <person name="Niimura Y."/>
            <person name="Fujii Y."/>
            <person name="Habara T."/>
            <person name="Sakai H."/>
            <person name="Sato Y."/>
            <person name="Wilson G."/>
            <person name="Kumar K."/>
            <person name="McCouch S."/>
            <person name="Juretic N."/>
            <person name="Hoen D."/>
            <person name="Wright S."/>
            <person name="Bruskiewich R."/>
            <person name="Bureau T."/>
            <person name="Miyao A."/>
            <person name="Hirochika H."/>
            <person name="Nishikawa T."/>
            <person name="Kadowaki K."/>
            <person name="Sugiura M."/>
            <person name="Burr B."/>
            <person name="Sasaki T."/>
        </authorList>
    </citation>
    <scope>NUCLEOTIDE SEQUENCE [LARGE SCALE GENOMIC DNA]</scope>
    <source>
        <strain evidence="3">cv. Nipponbare</strain>
    </source>
</reference>
<dbReference type="Proteomes" id="UP000059680">
    <property type="component" value="Chromosome 1"/>
</dbReference>
<evidence type="ECO:0000313" key="3">
    <source>
        <dbReference type="Proteomes" id="UP000059680"/>
    </source>
</evidence>
<feature type="non-terminal residue" evidence="2">
    <location>
        <position position="129"/>
    </location>
</feature>
<accession>A0A0P0VAL9</accession>
<dbReference type="Gramene" id="Os01t0857950-01">
    <property type="protein sequence ID" value="Os01t0857950-01"/>
    <property type="gene ID" value="Os01g0857950"/>
</dbReference>
<feature type="compositionally biased region" description="Low complexity" evidence="1">
    <location>
        <begin position="117"/>
        <end position="129"/>
    </location>
</feature>
<organism evidence="2 3">
    <name type="scientific">Oryza sativa subsp. japonica</name>
    <name type="common">Rice</name>
    <dbReference type="NCBI Taxonomy" id="39947"/>
    <lineage>
        <taxon>Eukaryota</taxon>
        <taxon>Viridiplantae</taxon>
        <taxon>Streptophyta</taxon>
        <taxon>Embryophyta</taxon>
        <taxon>Tracheophyta</taxon>
        <taxon>Spermatophyta</taxon>
        <taxon>Magnoliopsida</taxon>
        <taxon>Liliopsida</taxon>
        <taxon>Poales</taxon>
        <taxon>Poaceae</taxon>
        <taxon>BOP clade</taxon>
        <taxon>Oryzoideae</taxon>
        <taxon>Oryzeae</taxon>
        <taxon>Oryzinae</taxon>
        <taxon>Oryza</taxon>
        <taxon>Oryza sativa</taxon>
    </lineage>
</organism>
<name>A0A0P0VAL9_ORYSJ</name>
<gene>
    <name evidence="2" type="ordered locus">Os01g0857950</name>
    <name evidence="2" type="ORF">OSNPB_010857950</name>
</gene>
<feature type="region of interest" description="Disordered" evidence="1">
    <location>
        <begin position="80"/>
        <end position="129"/>
    </location>
</feature>
<reference evidence="2 3" key="3">
    <citation type="journal article" date="2013" name="Rice">
        <title>Improvement of the Oryza sativa Nipponbare reference genome using next generation sequence and optical map data.</title>
        <authorList>
            <person name="Kawahara Y."/>
            <person name="de la Bastide M."/>
            <person name="Hamilton J.P."/>
            <person name="Kanamori H."/>
            <person name="McCombie W.R."/>
            <person name="Ouyang S."/>
            <person name="Schwartz D.C."/>
            <person name="Tanaka T."/>
            <person name="Wu J."/>
            <person name="Zhou S."/>
            <person name="Childs K.L."/>
            <person name="Davidson R.M."/>
            <person name="Lin H."/>
            <person name="Quesada-Ocampo L."/>
            <person name="Vaillancourt B."/>
            <person name="Sakai H."/>
            <person name="Lee S.S."/>
            <person name="Kim J."/>
            <person name="Numa H."/>
            <person name="Itoh T."/>
            <person name="Buell C.R."/>
            <person name="Matsumoto T."/>
        </authorList>
    </citation>
    <scope>NUCLEOTIDE SEQUENCE [LARGE SCALE GENOMIC DNA]</scope>
    <source>
        <strain evidence="3">cv. Nipponbare</strain>
    </source>
</reference>
<keyword evidence="3" id="KW-1185">Reference proteome</keyword>
<evidence type="ECO:0000313" key="2">
    <source>
        <dbReference type="EMBL" id="BAS75316.1"/>
    </source>
</evidence>
<evidence type="ECO:0000256" key="1">
    <source>
        <dbReference type="SAM" id="MobiDB-lite"/>
    </source>
</evidence>
<dbReference type="PaxDb" id="39947-A0A0P0VAL9"/>
<protein>
    <submittedName>
        <fullName evidence="2">Os01g0857950 protein</fullName>
    </submittedName>
</protein>
<feature type="region of interest" description="Disordered" evidence="1">
    <location>
        <begin position="19"/>
        <end position="64"/>
    </location>
</feature>
<dbReference type="EMBL" id="AP014957">
    <property type="protein sequence ID" value="BAS75316.1"/>
    <property type="molecule type" value="Genomic_DNA"/>
</dbReference>
<dbReference type="InParanoid" id="A0A0P0VAL9"/>